<feature type="domain" description="Methyl-accepting transducer" evidence="3">
    <location>
        <begin position="1"/>
        <end position="191"/>
    </location>
</feature>
<dbReference type="GO" id="GO:0007165">
    <property type="term" value="P:signal transduction"/>
    <property type="evidence" value="ECO:0007669"/>
    <property type="project" value="UniProtKB-KW"/>
</dbReference>
<dbReference type="Proteomes" id="UP000677234">
    <property type="component" value="Chromosome"/>
</dbReference>
<evidence type="ECO:0000259" key="3">
    <source>
        <dbReference type="PROSITE" id="PS50111"/>
    </source>
</evidence>
<dbReference type="SMART" id="SM00283">
    <property type="entry name" value="MA"/>
    <property type="match status" value="1"/>
</dbReference>
<evidence type="ECO:0000313" key="5">
    <source>
        <dbReference type="EMBL" id="QUO43575.1"/>
    </source>
</evidence>
<accession>A0A7T5JQP7</accession>
<gene>
    <name evidence="4" type="ORF">JD108_05305</name>
    <name evidence="5" type="ORF">KDJ56_04985</name>
</gene>
<evidence type="ECO:0000313" key="6">
    <source>
        <dbReference type="Proteomes" id="UP000595847"/>
    </source>
</evidence>
<dbReference type="SUPFAM" id="SSF58104">
    <property type="entry name" value="Methyl-accepting chemotaxis protein (MCP) signaling domain"/>
    <property type="match status" value="1"/>
</dbReference>
<keyword evidence="1 2" id="KW-0807">Transducer</keyword>
<protein>
    <recommendedName>
        <fullName evidence="3">Methyl-accepting transducer domain-containing protein</fullName>
    </recommendedName>
</protein>
<keyword evidence="7" id="KW-1185">Reference proteome</keyword>
<reference evidence="4 6" key="1">
    <citation type="submission" date="2020-12" db="EMBL/GenBank/DDBJ databases">
        <title>strain FJAT-54423T represents a novel species of the genus Brevibacillus.</title>
        <authorList>
            <person name="Tang R."/>
        </authorList>
    </citation>
    <scope>NUCLEOTIDE SEQUENCE [LARGE SCALE GENOMIC DNA]</scope>
    <source>
        <strain evidence="4 6">FJAT-54423</strain>
    </source>
</reference>
<dbReference type="RefSeq" id="WP_198829998.1">
    <property type="nucleotide sequence ID" value="NZ_CP066308.1"/>
</dbReference>
<sequence length="237" mass="25575">MNGENRRTFELIRQLEEKTARNEQAAVQIEAIVTQLKQQAQSISDIMGTISGIADQTNLLALNASIESARAGEWGRGFAVVADEIRKLAEQSKQASDHIQRIVMAVQENSYQTVDAMQEVKASTGEQVQAARDVSEAVSTMSATIRTIAKKIEQHGQIVTGLGANAAQLVSEMEYISSIAQESAASSSQVAAVVHQQVRDYETVTISAELMNQMVAELGGTVSKFIVEGELSPIPRA</sequence>
<dbReference type="GO" id="GO:0016020">
    <property type="term" value="C:membrane"/>
    <property type="evidence" value="ECO:0007669"/>
    <property type="project" value="InterPro"/>
</dbReference>
<dbReference type="Pfam" id="PF00015">
    <property type="entry name" value="MCPsignal"/>
    <property type="match status" value="1"/>
</dbReference>
<dbReference type="PANTHER" id="PTHR32089:SF112">
    <property type="entry name" value="LYSOZYME-LIKE PROTEIN-RELATED"/>
    <property type="match status" value="1"/>
</dbReference>
<organism evidence="4 6">
    <name type="scientific">Brevibacillus composti</name>
    <dbReference type="NCBI Taxonomy" id="2796470"/>
    <lineage>
        <taxon>Bacteria</taxon>
        <taxon>Bacillati</taxon>
        <taxon>Bacillota</taxon>
        <taxon>Bacilli</taxon>
        <taxon>Bacillales</taxon>
        <taxon>Paenibacillaceae</taxon>
        <taxon>Brevibacillus</taxon>
    </lineage>
</organism>
<proteinExistence type="predicted"/>
<evidence type="ECO:0000313" key="4">
    <source>
        <dbReference type="EMBL" id="QQE76502.1"/>
    </source>
</evidence>
<name>A0A7T5JQP7_9BACL</name>
<dbReference type="EMBL" id="CP073708">
    <property type="protein sequence ID" value="QUO43575.1"/>
    <property type="molecule type" value="Genomic_DNA"/>
</dbReference>
<dbReference type="InterPro" id="IPR004089">
    <property type="entry name" value="MCPsignal_dom"/>
</dbReference>
<dbReference type="PANTHER" id="PTHR32089">
    <property type="entry name" value="METHYL-ACCEPTING CHEMOTAXIS PROTEIN MCPB"/>
    <property type="match status" value="1"/>
</dbReference>
<dbReference type="AlphaFoldDB" id="A0A7T5JQP7"/>
<evidence type="ECO:0000313" key="7">
    <source>
        <dbReference type="Proteomes" id="UP000677234"/>
    </source>
</evidence>
<dbReference type="PROSITE" id="PS50111">
    <property type="entry name" value="CHEMOTAXIS_TRANSDUC_2"/>
    <property type="match status" value="1"/>
</dbReference>
<dbReference type="KEGG" id="bcop:JD108_05305"/>
<dbReference type="Gene3D" id="1.10.287.950">
    <property type="entry name" value="Methyl-accepting chemotaxis protein"/>
    <property type="match status" value="1"/>
</dbReference>
<reference evidence="5" key="2">
    <citation type="submission" date="2021-04" db="EMBL/GenBank/DDBJ databases">
        <title>Brevibacillus composti FJAT-54423, complete genome.</title>
        <authorList>
            <person name="Tang R."/>
        </authorList>
    </citation>
    <scope>NUCLEOTIDE SEQUENCE</scope>
    <source>
        <strain evidence="5">FJAT-54424</strain>
    </source>
</reference>
<dbReference type="EMBL" id="CP066308">
    <property type="protein sequence ID" value="QQE76502.1"/>
    <property type="molecule type" value="Genomic_DNA"/>
</dbReference>
<evidence type="ECO:0000256" key="1">
    <source>
        <dbReference type="ARBA" id="ARBA00023224"/>
    </source>
</evidence>
<evidence type="ECO:0000256" key="2">
    <source>
        <dbReference type="PROSITE-ProRule" id="PRU00284"/>
    </source>
</evidence>
<dbReference type="Proteomes" id="UP000595847">
    <property type="component" value="Chromosome"/>
</dbReference>